<gene>
    <name evidence="5" type="ORF">GOACH_04_01540</name>
</gene>
<evidence type="ECO:0000313" key="6">
    <source>
        <dbReference type="Proteomes" id="UP000010988"/>
    </source>
</evidence>
<proteinExistence type="predicted"/>
<dbReference type="GO" id="GO:0003700">
    <property type="term" value="F:DNA-binding transcription factor activity"/>
    <property type="evidence" value="ECO:0007669"/>
    <property type="project" value="InterPro"/>
</dbReference>
<sequence length="264" mass="28685">MPQDRVVLDGTGDLVTEIRLAKQLGVQLVSMLDLSTSSASDRVYGEVKELILTNAIAGGELISEGEVAQRCEVSRTPVREAFLRLQAEGWMRLYPKRGALVLPVTDTEARDVVDARILIESHAVRGLVSRGLSTADLVADLRRNLDAHAQVGPDNIADFARVDAEFHQLIVSAGANGVLADFYLGLAERQRRMTTASVHREPTVTPRIIAEHTALVDAIERSDVDGFTTLLVEHVAGVHRIDDVYAVHASGPDARAPQTTEGQR</sequence>
<dbReference type="InterPro" id="IPR000524">
    <property type="entry name" value="Tscrpt_reg_HTH_GntR"/>
</dbReference>
<dbReference type="STRING" id="1220583.GOACH_04_01540"/>
<dbReference type="InterPro" id="IPR036390">
    <property type="entry name" value="WH_DNA-bd_sf"/>
</dbReference>
<dbReference type="EMBL" id="BANR01000004">
    <property type="protein sequence ID" value="GAC47758.1"/>
    <property type="molecule type" value="Genomic_DNA"/>
</dbReference>
<accession>L7KJ59</accession>
<name>L7KJ59_9ACTN</name>
<keyword evidence="2" id="KW-0238">DNA-binding</keyword>
<dbReference type="PROSITE" id="PS50949">
    <property type="entry name" value="HTH_GNTR"/>
    <property type="match status" value="1"/>
</dbReference>
<dbReference type="PRINTS" id="PR00035">
    <property type="entry name" value="HTHGNTR"/>
</dbReference>
<evidence type="ECO:0000313" key="5">
    <source>
        <dbReference type="EMBL" id="GAC47758.1"/>
    </source>
</evidence>
<dbReference type="Gene3D" id="1.10.10.10">
    <property type="entry name" value="Winged helix-like DNA-binding domain superfamily/Winged helix DNA-binding domain"/>
    <property type="match status" value="1"/>
</dbReference>
<dbReference type="eggNOG" id="COG1802">
    <property type="taxonomic scope" value="Bacteria"/>
</dbReference>
<dbReference type="InterPro" id="IPR008920">
    <property type="entry name" value="TF_FadR/GntR_C"/>
</dbReference>
<protein>
    <submittedName>
        <fullName evidence="5">Putative GntR family transcriptional regulator</fullName>
    </submittedName>
</protein>
<dbReference type="Pfam" id="PF07729">
    <property type="entry name" value="FCD"/>
    <property type="match status" value="1"/>
</dbReference>
<organism evidence="5 6">
    <name type="scientific">Gordonia aichiensis NBRC 108223</name>
    <dbReference type="NCBI Taxonomy" id="1220583"/>
    <lineage>
        <taxon>Bacteria</taxon>
        <taxon>Bacillati</taxon>
        <taxon>Actinomycetota</taxon>
        <taxon>Actinomycetes</taxon>
        <taxon>Mycobacteriales</taxon>
        <taxon>Gordoniaceae</taxon>
        <taxon>Gordonia</taxon>
    </lineage>
</organism>
<dbReference type="SMART" id="SM00345">
    <property type="entry name" value="HTH_GNTR"/>
    <property type="match status" value="1"/>
</dbReference>
<dbReference type="SUPFAM" id="SSF46785">
    <property type="entry name" value="Winged helix' DNA-binding domain"/>
    <property type="match status" value="1"/>
</dbReference>
<keyword evidence="6" id="KW-1185">Reference proteome</keyword>
<dbReference type="SMART" id="SM00895">
    <property type="entry name" value="FCD"/>
    <property type="match status" value="1"/>
</dbReference>
<dbReference type="Pfam" id="PF00392">
    <property type="entry name" value="GntR"/>
    <property type="match status" value="1"/>
</dbReference>
<evidence type="ECO:0000256" key="1">
    <source>
        <dbReference type="ARBA" id="ARBA00023015"/>
    </source>
</evidence>
<feature type="domain" description="HTH gntR-type" evidence="4">
    <location>
        <begin position="37"/>
        <end position="104"/>
    </location>
</feature>
<comment type="caution">
    <text evidence="5">The sequence shown here is derived from an EMBL/GenBank/DDBJ whole genome shotgun (WGS) entry which is preliminary data.</text>
</comment>
<keyword evidence="1" id="KW-0805">Transcription regulation</keyword>
<evidence type="ECO:0000259" key="4">
    <source>
        <dbReference type="PROSITE" id="PS50949"/>
    </source>
</evidence>
<evidence type="ECO:0000256" key="2">
    <source>
        <dbReference type="ARBA" id="ARBA00023125"/>
    </source>
</evidence>
<dbReference type="PANTHER" id="PTHR43537:SF24">
    <property type="entry name" value="GLUCONATE OPERON TRANSCRIPTIONAL REPRESSOR"/>
    <property type="match status" value="1"/>
</dbReference>
<dbReference type="Proteomes" id="UP000010988">
    <property type="component" value="Unassembled WGS sequence"/>
</dbReference>
<dbReference type="InterPro" id="IPR011711">
    <property type="entry name" value="GntR_C"/>
</dbReference>
<evidence type="ECO:0000256" key="3">
    <source>
        <dbReference type="ARBA" id="ARBA00023163"/>
    </source>
</evidence>
<dbReference type="InterPro" id="IPR036388">
    <property type="entry name" value="WH-like_DNA-bd_sf"/>
</dbReference>
<dbReference type="GO" id="GO:0003677">
    <property type="term" value="F:DNA binding"/>
    <property type="evidence" value="ECO:0007669"/>
    <property type="project" value="UniProtKB-KW"/>
</dbReference>
<dbReference type="Gene3D" id="1.20.120.530">
    <property type="entry name" value="GntR ligand-binding domain-like"/>
    <property type="match status" value="1"/>
</dbReference>
<dbReference type="PANTHER" id="PTHR43537">
    <property type="entry name" value="TRANSCRIPTIONAL REGULATOR, GNTR FAMILY"/>
    <property type="match status" value="1"/>
</dbReference>
<dbReference type="SUPFAM" id="SSF48008">
    <property type="entry name" value="GntR ligand-binding domain-like"/>
    <property type="match status" value="1"/>
</dbReference>
<keyword evidence="3" id="KW-0804">Transcription</keyword>
<dbReference type="AlphaFoldDB" id="L7KJ59"/>
<reference evidence="5 6" key="1">
    <citation type="submission" date="2012-12" db="EMBL/GenBank/DDBJ databases">
        <title>Whole genome shotgun sequence of Gordonia aichiensis NBRC 108223.</title>
        <authorList>
            <person name="Isaki-Nakamura S."/>
            <person name="Hosoyama A."/>
            <person name="Tsuchikane K."/>
            <person name="Ando Y."/>
            <person name="Baba S."/>
            <person name="Ohji S."/>
            <person name="Hamada M."/>
            <person name="Tamura T."/>
            <person name="Yamazoe A."/>
            <person name="Yamazaki S."/>
            <person name="Fujita N."/>
        </authorList>
    </citation>
    <scope>NUCLEOTIDE SEQUENCE [LARGE SCALE GENOMIC DNA]</scope>
    <source>
        <strain evidence="5 6">NBRC 108223</strain>
    </source>
</reference>